<gene>
    <name evidence="1" type="ORF">H0267_02825</name>
</gene>
<dbReference type="Proteomes" id="UP000614490">
    <property type="component" value="Unassembled WGS sequence"/>
</dbReference>
<accession>A0A931MUD1</accession>
<dbReference type="SUPFAM" id="SSF46785">
    <property type="entry name" value="Winged helix' DNA-binding domain"/>
    <property type="match status" value="1"/>
</dbReference>
<protein>
    <submittedName>
        <fullName evidence="1">Helix-turn-helix domain-containing protein</fullName>
    </submittedName>
</protein>
<dbReference type="AlphaFoldDB" id="A0A931MUD1"/>
<proteinExistence type="predicted"/>
<organism evidence="1 2">
    <name type="scientific">Halobacillus yeomjeoni</name>
    <dbReference type="NCBI Taxonomy" id="311194"/>
    <lineage>
        <taxon>Bacteria</taxon>
        <taxon>Bacillati</taxon>
        <taxon>Bacillota</taxon>
        <taxon>Bacilli</taxon>
        <taxon>Bacillales</taxon>
        <taxon>Bacillaceae</taxon>
        <taxon>Halobacillus</taxon>
    </lineage>
</organism>
<dbReference type="InterPro" id="IPR036388">
    <property type="entry name" value="WH-like_DNA-bd_sf"/>
</dbReference>
<dbReference type="Gene3D" id="1.10.10.10">
    <property type="entry name" value="Winged helix-like DNA-binding domain superfamily/Winged helix DNA-binding domain"/>
    <property type="match status" value="1"/>
</dbReference>
<dbReference type="EMBL" id="JADZSC010000001">
    <property type="protein sequence ID" value="MBH0229139.1"/>
    <property type="molecule type" value="Genomic_DNA"/>
</dbReference>
<keyword evidence="2" id="KW-1185">Reference proteome</keyword>
<dbReference type="RefSeq" id="WP_197315767.1">
    <property type="nucleotide sequence ID" value="NZ_JADZSC010000001.1"/>
</dbReference>
<evidence type="ECO:0000313" key="1">
    <source>
        <dbReference type="EMBL" id="MBH0229139.1"/>
    </source>
</evidence>
<comment type="caution">
    <text evidence="1">The sequence shown here is derived from an EMBL/GenBank/DDBJ whole genome shotgun (WGS) entry which is preliminary data.</text>
</comment>
<name>A0A931MUD1_9BACI</name>
<dbReference type="Pfam" id="PF13730">
    <property type="entry name" value="HTH_36"/>
    <property type="match status" value="1"/>
</dbReference>
<sequence length="281" mass="32662">MKPSEMKKHQTFETVEQLDLHVRSFLRNYKWELSAGNIEILKFIWCHSVKYPGVSFAKVSTIMNATGRSRSTIIRTINRLENLELIKRISTRKPNGKQGVNLLIIQPQKQLSIPTDDTLVDTADETPPKLEGFTSTRVSGAFLQQETMKKQRRKLQIHSMNVQQASSVDSSFLPSYIPDNFYTIAHPFMKLEEIVKAWKCVTQAYQKVNLYSELESYMDVVLDTFKQTVFAYKSGYIKKTFHGYFYGGLIEVFTRQVRREVMADPSNLYYDWLNESAEMHE</sequence>
<reference evidence="1 2" key="1">
    <citation type="journal article" date="2005" name="Int. J. Syst. Evol. Microbiol.">
        <title>Halobacillus yeomjeoni sp. nov., isolated from a marine solar saltern in Korea.</title>
        <authorList>
            <person name="Yoon J.H."/>
            <person name="Kang S.J."/>
            <person name="Lee C.H."/>
            <person name="Oh H.W."/>
            <person name="Oh T.K."/>
        </authorList>
    </citation>
    <scope>NUCLEOTIDE SEQUENCE [LARGE SCALE GENOMIC DNA]</scope>
    <source>
        <strain evidence="1 2">KCTC 3957</strain>
    </source>
</reference>
<evidence type="ECO:0000313" key="2">
    <source>
        <dbReference type="Proteomes" id="UP000614490"/>
    </source>
</evidence>
<dbReference type="InterPro" id="IPR036390">
    <property type="entry name" value="WH_DNA-bd_sf"/>
</dbReference>